<accession>A0AAV4V288</accession>
<dbReference type="Proteomes" id="UP001054945">
    <property type="component" value="Unassembled WGS sequence"/>
</dbReference>
<sequence>MGICKPRKRTYTTAEKDFTLDSDKNNDTEIDSKLEMQHENLQHLKNPLSIKVETPSFVQRDTCTNHGWPEPKPFLKQTKPNVNEKCHAFQLKRRKKHTLRIRPYISYTKWPGHQNE</sequence>
<reference evidence="1 2" key="1">
    <citation type="submission" date="2021-06" db="EMBL/GenBank/DDBJ databases">
        <title>Caerostris extrusa draft genome.</title>
        <authorList>
            <person name="Kono N."/>
            <person name="Arakawa K."/>
        </authorList>
    </citation>
    <scope>NUCLEOTIDE SEQUENCE [LARGE SCALE GENOMIC DNA]</scope>
</reference>
<comment type="caution">
    <text evidence="1">The sequence shown here is derived from an EMBL/GenBank/DDBJ whole genome shotgun (WGS) entry which is preliminary data.</text>
</comment>
<dbReference type="AlphaFoldDB" id="A0AAV4V288"/>
<evidence type="ECO:0000313" key="1">
    <source>
        <dbReference type="EMBL" id="GIY63814.1"/>
    </source>
</evidence>
<proteinExistence type="predicted"/>
<name>A0AAV4V288_CAEEX</name>
<dbReference type="EMBL" id="BPLR01013788">
    <property type="protein sequence ID" value="GIY63814.1"/>
    <property type="molecule type" value="Genomic_DNA"/>
</dbReference>
<evidence type="ECO:0000313" key="2">
    <source>
        <dbReference type="Proteomes" id="UP001054945"/>
    </source>
</evidence>
<keyword evidence="2" id="KW-1185">Reference proteome</keyword>
<protein>
    <submittedName>
        <fullName evidence="1">Uncharacterized protein</fullName>
    </submittedName>
</protein>
<organism evidence="1 2">
    <name type="scientific">Caerostris extrusa</name>
    <name type="common">Bark spider</name>
    <name type="synonym">Caerostris bankana</name>
    <dbReference type="NCBI Taxonomy" id="172846"/>
    <lineage>
        <taxon>Eukaryota</taxon>
        <taxon>Metazoa</taxon>
        <taxon>Ecdysozoa</taxon>
        <taxon>Arthropoda</taxon>
        <taxon>Chelicerata</taxon>
        <taxon>Arachnida</taxon>
        <taxon>Araneae</taxon>
        <taxon>Araneomorphae</taxon>
        <taxon>Entelegynae</taxon>
        <taxon>Araneoidea</taxon>
        <taxon>Araneidae</taxon>
        <taxon>Caerostris</taxon>
    </lineage>
</organism>
<gene>
    <name evidence="1" type="ORF">CEXT_579591</name>
</gene>